<dbReference type="GO" id="GO:0016987">
    <property type="term" value="F:sigma factor activity"/>
    <property type="evidence" value="ECO:0007669"/>
    <property type="project" value="UniProtKB-KW"/>
</dbReference>
<dbReference type="InterPro" id="IPR014284">
    <property type="entry name" value="RNA_pol_sigma-70_dom"/>
</dbReference>
<proteinExistence type="predicted"/>
<evidence type="ECO:0000259" key="8">
    <source>
        <dbReference type="Pfam" id="PF04545"/>
    </source>
</evidence>
<feature type="region of interest" description="Disordered" evidence="5">
    <location>
        <begin position="1"/>
        <end position="29"/>
    </location>
</feature>
<gene>
    <name evidence="9" type="ORF">AVDCRST_MAG32-789</name>
</gene>
<reference evidence="9" key="1">
    <citation type="submission" date="2020-02" db="EMBL/GenBank/DDBJ databases">
        <authorList>
            <person name="Meier V. D."/>
        </authorList>
    </citation>
    <scope>NUCLEOTIDE SEQUENCE</scope>
    <source>
        <strain evidence="9">AVDCRST_MAG32</strain>
    </source>
</reference>
<dbReference type="Pfam" id="PF04539">
    <property type="entry name" value="Sigma70_r3"/>
    <property type="match status" value="1"/>
</dbReference>
<feature type="domain" description="RNA polymerase sigma-70 region 2" evidence="7">
    <location>
        <begin position="62"/>
        <end position="127"/>
    </location>
</feature>
<dbReference type="AlphaFoldDB" id="A0A6J4MXW3"/>
<dbReference type="SUPFAM" id="SSF88659">
    <property type="entry name" value="Sigma3 and sigma4 domains of RNA polymerase sigma factors"/>
    <property type="match status" value="2"/>
</dbReference>
<evidence type="ECO:0000256" key="3">
    <source>
        <dbReference type="ARBA" id="ARBA00023125"/>
    </source>
</evidence>
<evidence type="ECO:0000259" key="6">
    <source>
        <dbReference type="Pfam" id="PF04539"/>
    </source>
</evidence>
<dbReference type="EMBL" id="CADCUM010000034">
    <property type="protein sequence ID" value="CAA9372088.1"/>
    <property type="molecule type" value="Genomic_DNA"/>
</dbReference>
<dbReference type="Gene3D" id="1.20.120.1810">
    <property type="match status" value="1"/>
</dbReference>
<dbReference type="InterPro" id="IPR013324">
    <property type="entry name" value="RNA_pol_sigma_r3/r4-like"/>
</dbReference>
<evidence type="ECO:0000256" key="1">
    <source>
        <dbReference type="ARBA" id="ARBA00023015"/>
    </source>
</evidence>
<evidence type="ECO:0000259" key="7">
    <source>
        <dbReference type="Pfam" id="PF04542"/>
    </source>
</evidence>
<evidence type="ECO:0000256" key="2">
    <source>
        <dbReference type="ARBA" id="ARBA00023082"/>
    </source>
</evidence>
<dbReference type="InterPro" id="IPR007630">
    <property type="entry name" value="RNA_pol_sigma70_r4"/>
</dbReference>
<dbReference type="InterPro" id="IPR000943">
    <property type="entry name" value="RNA_pol_sigma70"/>
</dbReference>
<keyword evidence="1" id="KW-0805">Transcription regulation</keyword>
<dbReference type="PANTHER" id="PTHR30385">
    <property type="entry name" value="SIGMA FACTOR F FLAGELLAR"/>
    <property type="match status" value="1"/>
</dbReference>
<evidence type="ECO:0000313" key="9">
    <source>
        <dbReference type="EMBL" id="CAA9372088.1"/>
    </source>
</evidence>
<dbReference type="GO" id="GO:0003677">
    <property type="term" value="F:DNA binding"/>
    <property type="evidence" value="ECO:0007669"/>
    <property type="project" value="UniProtKB-KW"/>
</dbReference>
<evidence type="ECO:0000256" key="4">
    <source>
        <dbReference type="ARBA" id="ARBA00023163"/>
    </source>
</evidence>
<dbReference type="NCBIfam" id="TIGR02937">
    <property type="entry name" value="sigma70-ECF"/>
    <property type="match status" value="1"/>
</dbReference>
<dbReference type="InterPro" id="IPR013325">
    <property type="entry name" value="RNA_pol_sigma_r2"/>
</dbReference>
<feature type="domain" description="RNA polymerase sigma-70 region 4" evidence="8">
    <location>
        <begin position="223"/>
        <end position="272"/>
    </location>
</feature>
<name>A0A6J4MXW3_9ACTN</name>
<dbReference type="PRINTS" id="PR00046">
    <property type="entry name" value="SIGMA70FCT"/>
</dbReference>
<organism evidence="9">
    <name type="scientific">uncultured Nocardioides sp</name>
    <dbReference type="NCBI Taxonomy" id="198441"/>
    <lineage>
        <taxon>Bacteria</taxon>
        <taxon>Bacillati</taxon>
        <taxon>Actinomycetota</taxon>
        <taxon>Actinomycetes</taxon>
        <taxon>Propionibacteriales</taxon>
        <taxon>Nocardioidaceae</taxon>
        <taxon>Nocardioides</taxon>
        <taxon>environmental samples</taxon>
    </lineage>
</organism>
<dbReference type="GO" id="GO:0006352">
    <property type="term" value="P:DNA-templated transcription initiation"/>
    <property type="evidence" value="ECO:0007669"/>
    <property type="project" value="InterPro"/>
</dbReference>
<accession>A0A6J4MXW3</accession>
<dbReference type="Gene3D" id="1.20.140.160">
    <property type="match status" value="1"/>
</dbReference>
<dbReference type="PANTHER" id="PTHR30385:SF4">
    <property type="entry name" value="RNA POLYMERASE SIGMA-E FACTOR"/>
    <property type="match status" value="1"/>
</dbReference>
<keyword evidence="2" id="KW-0731">Sigma factor</keyword>
<evidence type="ECO:0000256" key="5">
    <source>
        <dbReference type="SAM" id="MobiDB-lite"/>
    </source>
</evidence>
<protein>
    <submittedName>
        <fullName evidence="9">RNA polymerase sigma factor SigB</fullName>
    </submittedName>
</protein>
<keyword evidence="3" id="KW-0238">DNA-binding</keyword>
<keyword evidence="4" id="KW-0804">Transcription</keyword>
<dbReference type="Pfam" id="PF04542">
    <property type="entry name" value="Sigma70_r2"/>
    <property type="match status" value="1"/>
</dbReference>
<sequence>MNTAPMREKPTLVQVNAPRRTHQDPADNDRSVETARLLRIAHDPDETEARRAEARDRVVVINLPVARNLATRHVGRGIAYDDLVQVASLALVRAVDRFDPEFGRDFLSFAVPSIRGELKRHFRDLGWMVRPPRSVQEAQAEAVKVRDELEAKLGRRPTDEEVAEHGGLDIAAVSEALALQGCFTPASLDKPLQADGTAVLGSLIADPESQFAASEARLMVRPLLRRLDPRDRTIVRMRWFEQRTQQEIADAIGVTQAQVSRLLTRILNELRAGLEDGHIRQTA</sequence>
<dbReference type="InterPro" id="IPR007627">
    <property type="entry name" value="RNA_pol_sigma70_r2"/>
</dbReference>
<dbReference type="Pfam" id="PF04545">
    <property type="entry name" value="Sigma70_r4"/>
    <property type="match status" value="1"/>
</dbReference>
<feature type="compositionally biased region" description="Basic and acidic residues" evidence="5">
    <location>
        <begin position="1"/>
        <end position="10"/>
    </location>
</feature>
<feature type="domain" description="RNA polymerase sigma-70 region 3" evidence="6">
    <location>
        <begin position="143"/>
        <end position="209"/>
    </location>
</feature>
<dbReference type="CDD" id="cd06171">
    <property type="entry name" value="Sigma70_r4"/>
    <property type="match status" value="1"/>
</dbReference>
<dbReference type="SUPFAM" id="SSF88946">
    <property type="entry name" value="Sigma2 domain of RNA polymerase sigma factors"/>
    <property type="match status" value="1"/>
</dbReference>
<dbReference type="InterPro" id="IPR007624">
    <property type="entry name" value="RNA_pol_sigma70_r3"/>
</dbReference>